<name>A0ABN2IJB1_9MICO</name>
<dbReference type="Proteomes" id="UP001501690">
    <property type="component" value="Unassembled WGS sequence"/>
</dbReference>
<evidence type="ECO:0000313" key="2">
    <source>
        <dbReference type="EMBL" id="GAA1706133.1"/>
    </source>
</evidence>
<accession>A0ABN2IJB1</accession>
<dbReference type="SUPFAM" id="SSF56112">
    <property type="entry name" value="Protein kinase-like (PK-like)"/>
    <property type="match status" value="1"/>
</dbReference>
<evidence type="ECO:0000259" key="1">
    <source>
        <dbReference type="Pfam" id="PF01636"/>
    </source>
</evidence>
<dbReference type="InterPro" id="IPR002575">
    <property type="entry name" value="Aminoglycoside_PTrfase"/>
</dbReference>
<reference evidence="2 3" key="1">
    <citation type="journal article" date="2019" name="Int. J. Syst. Evol. Microbiol.">
        <title>The Global Catalogue of Microorganisms (GCM) 10K type strain sequencing project: providing services to taxonomists for standard genome sequencing and annotation.</title>
        <authorList>
            <consortium name="The Broad Institute Genomics Platform"/>
            <consortium name="The Broad Institute Genome Sequencing Center for Infectious Disease"/>
            <person name="Wu L."/>
            <person name="Ma J."/>
        </authorList>
    </citation>
    <scope>NUCLEOTIDE SEQUENCE [LARGE SCALE GENOMIC DNA]</scope>
    <source>
        <strain evidence="2 3">JCM 15577</strain>
    </source>
</reference>
<sequence length="277" mass="30450">MNAIAEQPLAHGRSAEVFALGPNRVVKLAFEGIDAESVAQEAAASEVAFELGLTPVRCYGLTEEDGRHGIVLDRITGVPLTTLAERNILRLPEVGRTLATEHLRVHSAHTDRLPDVRDFAVELLETPPLSALTPQERAEVARRIRALPDGDTVVHLDFHPQNVFVLEDAPTGQGPVVIDWQTAVRGQAASDVALTRLLFREAELFPGTSLPMQVVYSAVRRVLLKYYLGEYLKAGTVTVTELDRWEIAARVLRLGMLDIPSERERMLAGIRKDLAAS</sequence>
<protein>
    <recommendedName>
        <fullName evidence="1">Aminoglycoside phosphotransferase domain-containing protein</fullName>
    </recommendedName>
</protein>
<dbReference type="Pfam" id="PF01636">
    <property type="entry name" value="APH"/>
    <property type="match status" value="1"/>
</dbReference>
<dbReference type="EMBL" id="BAAAPL010000002">
    <property type="protein sequence ID" value="GAA1706133.1"/>
    <property type="molecule type" value="Genomic_DNA"/>
</dbReference>
<feature type="domain" description="Aminoglycoside phosphotransferase" evidence="1">
    <location>
        <begin position="7"/>
        <end position="200"/>
    </location>
</feature>
<dbReference type="InterPro" id="IPR011009">
    <property type="entry name" value="Kinase-like_dom_sf"/>
</dbReference>
<organism evidence="2 3">
    <name type="scientific">Microbacterium sediminicola</name>
    <dbReference type="NCBI Taxonomy" id="415210"/>
    <lineage>
        <taxon>Bacteria</taxon>
        <taxon>Bacillati</taxon>
        <taxon>Actinomycetota</taxon>
        <taxon>Actinomycetes</taxon>
        <taxon>Micrococcales</taxon>
        <taxon>Microbacteriaceae</taxon>
        <taxon>Microbacterium</taxon>
    </lineage>
</organism>
<evidence type="ECO:0000313" key="3">
    <source>
        <dbReference type="Proteomes" id="UP001501690"/>
    </source>
</evidence>
<gene>
    <name evidence="2" type="ORF">GCM10009808_25170</name>
</gene>
<keyword evidence="3" id="KW-1185">Reference proteome</keyword>
<dbReference type="Gene3D" id="3.90.1200.10">
    <property type="match status" value="1"/>
</dbReference>
<dbReference type="RefSeq" id="WP_344073178.1">
    <property type="nucleotide sequence ID" value="NZ_BAAAPL010000002.1"/>
</dbReference>
<comment type="caution">
    <text evidence="2">The sequence shown here is derived from an EMBL/GenBank/DDBJ whole genome shotgun (WGS) entry which is preliminary data.</text>
</comment>
<proteinExistence type="predicted"/>